<proteinExistence type="predicted"/>
<evidence type="ECO:0000313" key="2">
    <source>
        <dbReference type="Proteomes" id="UP001548189"/>
    </source>
</evidence>
<dbReference type="Pfam" id="PF13385">
    <property type="entry name" value="Laminin_G_3"/>
    <property type="match status" value="1"/>
</dbReference>
<dbReference type="Proteomes" id="UP001548189">
    <property type="component" value="Unassembled WGS sequence"/>
</dbReference>
<keyword evidence="2" id="KW-1185">Reference proteome</keyword>
<dbReference type="InterPro" id="IPR013320">
    <property type="entry name" value="ConA-like_dom_sf"/>
</dbReference>
<accession>A0ABV2BVT0</accession>
<name>A0ABV2BVT0_9GAMM</name>
<comment type="caution">
    <text evidence="1">The sequence shown here is derived from an EMBL/GenBank/DDBJ whole genome shotgun (WGS) entry which is preliminary data.</text>
</comment>
<protein>
    <submittedName>
        <fullName evidence="1">LamG domain-containing protein</fullName>
    </submittedName>
</protein>
<organism evidence="1 2">
    <name type="scientific">Aliikangiella maris</name>
    <dbReference type="NCBI Taxonomy" id="3162458"/>
    <lineage>
        <taxon>Bacteria</taxon>
        <taxon>Pseudomonadati</taxon>
        <taxon>Pseudomonadota</taxon>
        <taxon>Gammaproteobacteria</taxon>
        <taxon>Oceanospirillales</taxon>
        <taxon>Pleioneaceae</taxon>
        <taxon>Aliikangiella</taxon>
    </lineage>
</organism>
<evidence type="ECO:0000313" key="1">
    <source>
        <dbReference type="EMBL" id="MET1256036.1"/>
    </source>
</evidence>
<dbReference type="EMBL" id="JBEVCJ010000016">
    <property type="protein sequence ID" value="MET1256036.1"/>
    <property type="molecule type" value="Genomic_DNA"/>
</dbReference>
<sequence>MMLFKTPTPHSSLSTFPNVMIKVLIFATTIILSACSGGGADIEPNPVPPDNPSSTYNGPPPATDDVQAFKLNVWDNLSPANRCGECHGSGQAPEFVNLADVNIAYTEANKIVDLSRPSESRMVTKVAGGHNCWLTSDSACADTITSYISAWAGESASSGTTIELIAPTERDPGNSKTFPESPSLFASTIHPLLTTYCAGCHDENSATPISPFFANSDIDSAYAAAKARINLDNPENSRFVLRLRNEFHNCWSDCTANSAEMETAIRSFAEQITPTQVDPKLLLSKSLFLTDGIVASGGGRHDSNVIALWNFKTGSGDTAFDTSGIEPAINLTISGNYSWVGGWGIQIIDGKAQGSTASSKKLHDLIKSTGEYSIEAWIVPDNVTQEGPAGIVSYSAGNMARNFTLGQTLYNYDYQNRSSETDANGEETLTTPDDAQILQAALQHVVATFSPTEGRKIYVNGTLAAEENVETGGTLTDWNDTYAFVLGNEVSNNRLWQGTFRMVAIHNRALNLEQINQNYDVGVGEKFYMLFGISHLIDLPESFIVYEVSQWDSFAYLFDKPFFINLNNQTIPSDIDIEKIRIAVNGKEAKNGQAYKTLTTRLNSSQYSPETGQMISPQGTVIALEKGPQSDEFFLTFEKIGSRENPFVEPPPPPVSLPVDQAAAPDIGIKDFYEIHASMSQATGISMAQADVAATFEAVKQQMPTLTDIGTFSSSQQMGVTQLAIEYCNALIEDSSKRATYFSGFNFASPANLAFDSLAKRNQIYDPLIANIMGTGIATQPAVVDVKTELDSLTDKLVSCGNSCPVGRTETIVKAVCAAALGSAALLIQ</sequence>
<dbReference type="PROSITE" id="PS51257">
    <property type="entry name" value="PROKAR_LIPOPROTEIN"/>
    <property type="match status" value="1"/>
</dbReference>
<dbReference type="Gene3D" id="2.60.120.200">
    <property type="match status" value="1"/>
</dbReference>
<reference evidence="1 2" key="1">
    <citation type="submission" date="2024-06" db="EMBL/GenBank/DDBJ databases">
        <authorList>
            <person name="Li F."/>
        </authorList>
    </citation>
    <scope>NUCLEOTIDE SEQUENCE [LARGE SCALE GENOMIC DNA]</scope>
    <source>
        <strain evidence="1 2">GXAS 311</strain>
    </source>
</reference>
<dbReference type="SUPFAM" id="SSF49899">
    <property type="entry name" value="Concanavalin A-like lectins/glucanases"/>
    <property type="match status" value="1"/>
</dbReference>
<gene>
    <name evidence="1" type="ORF">ABVT43_12930</name>
</gene>